<dbReference type="STRING" id="1314776.A0A165WTA0"/>
<dbReference type="Proteomes" id="UP000076798">
    <property type="component" value="Unassembled WGS sequence"/>
</dbReference>
<feature type="compositionally biased region" description="Polar residues" evidence="1">
    <location>
        <begin position="319"/>
        <end position="333"/>
    </location>
</feature>
<dbReference type="EMBL" id="KV428556">
    <property type="protein sequence ID" value="KZT31498.1"/>
    <property type="molecule type" value="Genomic_DNA"/>
</dbReference>
<feature type="compositionally biased region" description="Basic residues" evidence="1">
    <location>
        <begin position="477"/>
        <end position="493"/>
    </location>
</feature>
<reference evidence="2 3" key="1">
    <citation type="journal article" date="2016" name="Mol. Biol. Evol.">
        <title>Comparative Genomics of Early-Diverging Mushroom-Forming Fungi Provides Insights into the Origins of Lignocellulose Decay Capabilities.</title>
        <authorList>
            <person name="Nagy L.G."/>
            <person name="Riley R."/>
            <person name="Tritt A."/>
            <person name="Adam C."/>
            <person name="Daum C."/>
            <person name="Floudas D."/>
            <person name="Sun H."/>
            <person name="Yadav J.S."/>
            <person name="Pangilinan J."/>
            <person name="Larsson K.H."/>
            <person name="Matsuura K."/>
            <person name="Barry K."/>
            <person name="Labutti K."/>
            <person name="Kuo R."/>
            <person name="Ohm R.A."/>
            <person name="Bhattacharya S.S."/>
            <person name="Shirouzu T."/>
            <person name="Yoshinaga Y."/>
            <person name="Martin F.M."/>
            <person name="Grigoriev I.V."/>
            <person name="Hibbett D.S."/>
        </authorList>
    </citation>
    <scope>NUCLEOTIDE SEQUENCE [LARGE SCALE GENOMIC DNA]</scope>
    <source>
        <strain evidence="2 3">HHB10207 ss-3</strain>
    </source>
</reference>
<feature type="region of interest" description="Disordered" evidence="1">
    <location>
        <begin position="318"/>
        <end position="493"/>
    </location>
</feature>
<name>A0A165WTA0_9AGAM</name>
<dbReference type="OrthoDB" id="2680265at2759"/>
<feature type="compositionally biased region" description="Acidic residues" evidence="1">
    <location>
        <begin position="464"/>
        <end position="473"/>
    </location>
</feature>
<feature type="compositionally biased region" description="Polar residues" evidence="1">
    <location>
        <begin position="400"/>
        <end position="425"/>
    </location>
</feature>
<feature type="compositionally biased region" description="Polar residues" evidence="1">
    <location>
        <begin position="375"/>
        <end position="389"/>
    </location>
</feature>
<evidence type="ECO:0000313" key="3">
    <source>
        <dbReference type="Proteomes" id="UP000076798"/>
    </source>
</evidence>
<feature type="compositionally biased region" description="Basic and acidic residues" evidence="1">
    <location>
        <begin position="454"/>
        <end position="463"/>
    </location>
</feature>
<keyword evidence="3" id="KW-1185">Reference proteome</keyword>
<dbReference type="Pfam" id="PF20414">
    <property type="entry name" value="DUF6698"/>
    <property type="match status" value="1"/>
</dbReference>
<evidence type="ECO:0000256" key="1">
    <source>
        <dbReference type="SAM" id="MobiDB-lite"/>
    </source>
</evidence>
<protein>
    <submittedName>
        <fullName evidence="2">Uncharacterized protein</fullName>
    </submittedName>
</protein>
<evidence type="ECO:0000313" key="2">
    <source>
        <dbReference type="EMBL" id="KZT31498.1"/>
    </source>
</evidence>
<accession>A0A165WTA0</accession>
<dbReference type="InterPro" id="IPR046521">
    <property type="entry name" value="DUF6698"/>
</dbReference>
<sequence>MAPPKRKRMTRSRRGPQRKPEESKAARLGKTLVRFHRPYGRDLVDLLTVPEGEDGNIEEDDPETLDIVEFLDANSATFTKLRADEDKADEFIAYMAMLGKGQQEARSNDISDVKKLLVADKIVTFTPSLEVKKKSEWGARHPDILKLIVSVNEDPADAAVQKKYQLPGARLPPKCLPRFLWKNGVFNTQDPYAGAFEGQILVATVQKLISGLQFKSINANGKREVHTINARALAYCAMVDRFCLSSAARADDEPIRSLEFYNFVLGWLTDDSRVEFLEDLLRWYKSEVINAIDDESDTDSEQIPTASLFDNVQYVPRSARQSNTAQPTTQSHAQARPSSTLASSSTIANSSSPRRSPNATDSWTTSNRQADRLPASTQDRNTNETGNQPHSDDDARRRQLNNAPPQATRTPSRDTSPLSLPPNNHTTRQANTTARTRKTRRVGSDFESEEQDDNLERSQGENRDGDEDQDEDEPVAKRGRKSKTSKKSKKKKT</sequence>
<feature type="compositionally biased region" description="Low complexity" evidence="1">
    <location>
        <begin position="335"/>
        <end position="356"/>
    </location>
</feature>
<dbReference type="AlphaFoldDB" id="A0A165WTA0"/>
<feature type="region of interest" description="Disordered" evidence="1">
    <location>
        <begin position="1"/>
        <end position="27"/>
    </location>
</feature>
<gene>
    <name evidence="2" type="ORF">SISSUDRAFT_1056463</name>
</gene>
<feature type="compositionally biased region" description="Polar residues" evidence="1">
    <location>
        <begin position="357"/>
        <end position="368"/>
    </location>
</feature>
<feature type="compositionally biased region" description="Basic residues" evidence="1">
    <location>
        <begin position="1"/>
        <end position="17"/>
    </location>
</feature>
<proteinExistence type="predicted"/>
<organism evidence="2 3">
    <name type="scientific">Sistotremastrum suecicum HHB10207 ss-3</name>
    <dbReference type="NCBI Taxonomy" id="1314776"/>
    <lineage>
        <taxon>Eukaryota</taxon>
        <taxon>Fungi</taxon>
        <taxon>Dikarya</taxon>
        <taxon>Basidiomycota</taxon>
        <taxon>Agaricomycotina</taxon>
        <taxon>Agaricomycetes</taxon>
        <taxon>Sistotremastrales</taxon>
        <taxon>Sistotremastraceae</taxon>
        <taxon>Sistotremastrum</taxon>
    </lineage>
</organism>